<comment type="caution">
    <text evidence="2">The sequence shown here is derived from an EMBL/GenBank/DDBJ whole genome shotgun (WGS) entry which is preliminary data.</text>
</comment>
<evidence type="ECO:0000256" key="1">
    <source>
        <dbReference type="SAM" id="MobiDB-lite"/>
    </source>
</evidence>
<accession>A0A2G8S0K3</accession>
<feature type="region of interest" description="Disordered" evidence="1">
    <location>
        <begin position="88"/>
        <end position="137"/>
    </location>
</feature>
<proteinExistence type="predicted"/>
<organism evidence="2 3">
    <name type="scientific">Ganoderma sinense ZZ0214-1</name>
    <dbReference type="NCBI Taxonomy" id="1077348"/>
    <lineage>
        <taxon>Eukaryota</taxon>
        <taxon>Fungi</taxon>
        <taxon>Dikarya</taxon>
        <taxon>Basidiomycota</taxon>
        <taxon>Agaricomycotina</taxon>
        <taxon>Agaricomycetes</taxon>
        <taxon>Polyporales</taxon>
        <taxon>Polyporaceae</taxon>
        <taxon>Ganoderma</taxon>
    </lineage>
</organism>
<evidence type="ECO:0000313" key="3">
    <source>
        <dbReference type="Proteomes" id="UP000230002"/>
    </source>
</evidence>
<dbReference type="EMBL" id="AYKW01000034">
    <property type="protein sequence ID" value="PIL27299.1"/>
    <property type="molecule type" value="Genomic_DNA"/>
</dbReference>
<feature type="compositionally biased region" description="Basic and acidic residues" evidence="1">
    <location>
        <begin position="109"/>
        <end position="122"/>
    </location>
</feature>
<feature type="compositionally biased region" description="Low complexity" evidence="1">
    <location>
        <begin position="128"/>
        <end position="137"/>
    </location>
</feature>
<sequence>MAIAATVTRRQGSSPNSCSTAYAVFRPTGGRVGKGAGSMARLILTPCHNPITQIQTKYFLWQPRAPPPPRRPRLRVFPLPPASSLLLPPLPSPETCPSRCPSLAPEASSDARKGRGRTEKRGAHVRSFDGSFRSRSF</sequence>
<reference evidence="2 3" key="1">
    <citation type="journal article" date="2015" name="Sci. Rep.">
        <title>Chromosome-level genome map provides insights into diverse defense mechanisms in the medicinal fungus Ganoderma sinense.</title>
        <authorList>
            <person name="Zhu Y."/>
            <person name="Xu J."/>
            <person name="Sun C."/>
            <person name="Zhou S."/>
            <person name="Xu H."/>
            <person name="Nelson D.R."/>
            <person name="Qian J."/>
            <person name="Song J."/>
            <person name="Luo H."/>
            <person name="Xiang L."/>
            <person name="Li Y."/>
            <person name="Xu Z."/>
            <person name="Ji A."/>
            <person name="Wang L."/>
            <person name="Lu S."/>
            <person name="Hayward A."/>
            <person name="Sun W."/>
            <person name="Li X."/>
            <person name="Schwartz D.C."/>
            <person name="Wang Y."/>
            <person name="Chen S."/>
        </authorList>
    </citation>
    <scope>NUCLEOTIDE SEQUENCE [LARGE SCALE GENOMIC DNA]</scope>
    <source>
        <strain evidence="2 3">ZZ0214-1</strain>
    </source>
</reference>
<name>A0A2G8S0K3_9APHY</name>
<keyword evidence="3" id="KW-1185">Reference proteome</keyword>
<evidence type="ECO:0000313" key="2">
    <source>
        <dbReference type="EMBL" id="PIL27299.1"/>
    </source>
</evidence>
<gene>
    <name evidence="2" type="ORF">GSI_10446</name>
</gene>
<protein>
    <submittedName>
        <fullName evidence="2">Uncharacterized protein</fullName>
    </submittedName>
</protein>
<dbReference type="AlphaFoldDB" id="A0A2G8S0K3"/>
<dbReference type="Proteomes" id="UP000230002">
    <property type="component" value="Unassembled WGS sequence"/>
</dbReference>